<protein>
    <submittedName>
        <fullName evidence="1">DUF952 domain-containing protein</fullName>
    </submittedName>
</protein>
<proteinExistence type="predicted"/>
<dbReference type="Gene3D" id="3.20.170.20">
    <property type="entry name" value="Protein of unknown function DUF952"/>
    <property type="match status" value="1"/>
</dbReference>
<keyword evidence="2" id="KW-1185">Reference proteome</keyword>
<evidence type="ECO:0000313" key="1">
    <source>
        <dbReference type="EMBL" id="MBS9719278.1"/>
    </source>
</evidence>
<dbReference type="InterPro" id="IPR009297">
    <property type="entry name" value="DUF952"/>
</dbReference>
<name>A0ABS5RQG2_9HYPH</name>
<dbReference type="RefSeq" id="WP_213982945.1">
    <property type="nucleotide sequence ID" value="NZ_JAFMNX010000001.1"/>
</dbReference>
<dbReference type="PANTHER" id="PTHR34129">
    <property type="entry name" value="BLR1139 PROTEIN"/>
    <property type="match status" value="1"/>
</dbReference>
<dbReference type="Pfam" id="PF06108">
    <property type="entry name" value="DUF952"/>
    <property type="match status" value="1"/>
</dbReference>
<comment type="caution">
    <text evidence="1">The sequence shown here is derived from an EMBL/GenBank/DDBJ whole genome shotgun (WGS) entry which is preliminary data.</text>
</comment>
<dbReference type="Proteomes" id="UP001297272">
    <property type="component" value="Unassembled WGS sequence"/>
</dbReference>
<dbReference type="EMBL" id="JAFMNX010000001">
    <property type="protein sequence ID" value="MBS9719278.1"/>
    <property type="molecule type" value="Genomic_DNA"/>
</dbReference>
<organism evidence="1 2">
    <name type="scientific">Tianweitania aestuarii</name>
    <dbReference type="NCBI Taxonomy" id="2814886"/>
    <lineage>
        <taxon>Bacteria</taxon>
        <taxon>Pseudomonadati</taxon>
        <taxon>Pseudomonadota</taxon>
        <taxon>Alphaproteobacteria</taxon>
        <taxon>Hyphomicrobiales</taxon>
        <taxon>Phyllobacteriaceae</taxon>
        <taxon>Tianweitania</taxon>
    </lineage>
</organism>
<evidence type="ECO:0000313" key="2">
    <source>
        <dbReference type="Proteomes" id="UP001297272"/>
    </source>
</evidence>
<gene>
    <name evidence="1" type="ORF">JYU29_01090</name>
</gene>
<dbReference type="PANTHER" id="PTHR34129:SF1">
    <property type="entry name" value="DUF952 DOMAIN-CONTAINING PROTEIN"/>
    <property type="match status" value="1"/>
</dbReference>
<sequence>MTIYKITPRALWQQAEAAGQFTGAPVDEADGFIHFSTAAQVKETAAKHFAGQTDLLLVAIDEAALGEGLRYEPSRGGDLFPHLYAPLPLSAVMWVKLLPINENGTHAFPDLDA</sequence>
<accession>A0ABS5RQG2</accession>
<reference evidence="1 2" key="1">
    <citation type="submission" date="2021-03" db="EMBL/GenBank/DDBJ databases">
        <title>Tianweitania aestuarii sp. nov., isolated from a tidal flat.</title>
        <authorList>
            <person name="Park S."/>
            <person name="Yoon J.-H."/>
        </authorList>
    </citation>
    <scope>NUCLEOTIDE SEQUENCE [LARGE SCALE GENOMIC DNA]</scope>
    <source>
        <strain evidence="1 2">BSSL-BM11</strain>
    </source>
</reference>
<dbReference type="SUPFAM" id="SSF56399">
    <property type="entry name" value="ADP-ribosylation"/>
    <property type="match status" value="1"/>
</dbReference>